<gene>
    <name evidence="1" type="ORF">SAMN05660826_00650</name>
</gene>
<dbReference type="RefSeq" id="WP_073254587.1">
    <property type="nucleotide sequence ID" value="NZ_FRCR01000003.1"/>
</dbReference>
<protein>
    <submittedName>
        <fullName evidence="1">Putative redox-active protein (C_GCAxxG_C_C)</fullName>
    </submittedName>
</protein>
<accession>A0A1M7HH87</accession>
<dbReference type="AlphaFoldDB" id="A0A1M7HH87"/>
<sequence>MVDGNGNNVSWPYTYKKLDPDVAAKRAYENCKAKKSCSYGTAAGLIGYLAEEVGHPFNLIPPEVIQGFKGGVPGHSSICGAIVGAALAIGLVTDVKTQDKLLNELMVWYKNFEFPKFVPEGKNEMVTSISNSELCLHSVGNWCKASGFEPLSPEMHERCARLCADVARFVVERLNETLT</sequence>
<dbReference type="STRING" id="447595.SAMN05660826_00650"/>
<dbReference type="InterPro" id="IPR010181">
    <property type="entry name" value="CGCAxxGCC_motif"/>
</dbReference>
<evidence type="ECO:0000313" key="1">
    <source>
        <dbReference type="EMBL" id="SHM27865.1"/>
    </source>
</evidence>
<dbReference type="Proteomes" id="UP000184375">
    <property type="component" value="Unassembled WGS sequence"/>
</dbReference>
<organism evidence="1 2">
    <name type="scientific">Caldanaerovirga acetigignens</name>
    <dbReference type="NCBI Taxonomy" id="447595"/>
    <lineage>
        <taxon>Bacteria</taxon>
        <taxon>Bacillati</taxon>
        <taxon>Bacillota</taxon>
        <taxon>Clostridia</taxon>
        <taxon>Thermosediminibacterales</taxon>
        <taxon>Thermosediminibacteraceae</taxon>
        <taxon>Caldanaerovirga</taxon>
    </lineage>
</organism>
<dbReference type="InterPro" id="IPR036280">
    <property type="entry name" value="Multihaem_cyt_sf"/>
</dbReference>
<name>A0A1M7HH87_9FIRM</name>
<dbReference type="Pfam" id="PF09719">
    <property type="entry name" value="C_GCAxxG_C_C"/>
    <property type="match status" value="1"/>
</dbReference>
<proteinExistence type="predicted"/>
<dbReference type="EMBL" id="FRCR01000003">
    <property type="protein sequence ID" value="SHM27865.1"/>
    <property type="molecule type" value="Genomic_DNA"/>
</dbReference>
<evidence type="ECO:0000313" key="2">
    <source>
        <dbReference type="Proteomes" id="UP000184375"/>
    </source>
</evidence>
<dbReference type="SUPFAM" id="SSF48695">
    <property type="entry name" value="Multiheme cytochromes"/>
    <property type="match status" value="1"/>
</dbReference>
<reference evidence="2" key="1">
    <citation type="submission" date="2016-11" db="EMBL/GenBank/DDBJ databases">
        <authorList>
            <person name="Varghese N."/>
            <person name="Submissions S."/>
        </authorList>
    </citation>
    <scope>NUCLEOTIDE SEQUENCE [LARGE SCALE GENOMIC DNA]</scope>
    <source>
        <strain evidence="2">DSM 18802</strain>
    </source>
</reference>
<dbReference type="OrthoDB" id="5430146at2"/>
<keyword evidence="2" id="KW-1185">Reference proteome</keyword>